<dbReference type="SUPFAM" id="SSF50978">
    <property type="entry name" value="WD40 repeat-like"/>
    <property type="match status" value="2"/>
</dbReference>
<feature type="region of interest" description="Disordered" evidence="1">
    <location>
        <begin position="1"/>
        <end position="34"/>
    </location>
</feature>
<feature type="compositionally biased region" description="Polar residues" evidence="1">
    <location>
        <begin position="1"/>
        <end position="17"/>
    </location>
</feature>
<feature type="region of interest" description="Disordered" evidence="1">
    <location>
        <begin position="119"/>
        <end position="142"/>
    </location>
</feature>
<dbReference type="EMBL" id="MU001642">
    <property type="protein sequence ID" value="KAF2479047.1"/>
    <property type="molecule type" value="Genomic_DNA"/>
</dbReference>
<dbReference type="RefSeq" id="XP_033585617.1">
    <property type="nucleotide sequence ID" value="XM_033731727.1"/>
</dbReference>
<dbReference type="GeneID" id="54472729"/>
<accession>A0A6A6PIF6</accession>
<dbReference type="Pfam" id="PF00400">
    <property type="entry name" value="WD40"/>
    <property type="match status" value="2"/>
</dbReference>
<keyword evidence="3" id="KW-1185">Reference proteome</keyword>
<dbReference type="Gene3D" id="2.130.10.10">
    <property type="entry name" value="YVTN repeat-like/Quinoprotein amine dehydrogenase"/>
    <property type="match status" value="3"/>
</dbReference>
<dbReference type="Proteomes" id="UP000799767">
    <property type="component" value="Unassembled WGS sequence"/>
</dbReference>
<dbReference type="AlphaFoldDB" id="A0A6A6PIF6"/>
<dbReference type="InterPro" id="IPR001680">
    <property type="entry name" value="WD40_rpt"/>
</dbReference>
<feature type="region of interest" description="Disordered" evidence="1">
    <location>
        <begin position="813"/>
        <end position="855"/>
    </location>
</feature>
<dbReference type="SMART" id="SM00320">
    <property type="entry name" value="WD40"/>
    <property type="match status" value="4"/>
</dbReference>
<sequence>MNATPSLRLTPSNSPFLKTSPRRSPTRSSRSEETGLKLRKVIGTTTATANGFDCLPSSKQFAYTAGAAAVVCTVEQDLTVTQRFFRARPHASGTSKDVSWPIPQTSDFRSKAIGNLREQGLSGSPPAVSTRDWPDSPVGKSTTVKDRVKAATSVALSPNGKWIAIGETGYKPRILIFYNRGDSSEVPVTALSEHAFGVHALAFSPDSRYLASLGTVNDGFLFVWTIDDRTGAAALHSSNKCTSTINAMAWLGRAILTVGLRYVKLWKLDDDAALGARGAETSSGVLTPKQKPSDFANSVLSPRSKVLSGKNSLLGDLIDANFVAAVSLETGKAVLCAESGEICLLDDSENTQALTHLGTVRFRITAAMIDESRVLHVAGAIGQSTLAQFRSLSSYDAITVTAMAKISDVVVELDSKRGITLTKAGDSASKDADVASLQLAAHSEAVLGVSRLSLKKLPDAAFLTYAGNGGVHIWNSTGAAVTGLQVPVESSPEMYDLTNELKAVAHIEEASLLVAGDRYGSLAILDIATSAVILHERAHSAEIVDLICFERMGVTLIATASRDRMVQSFAWCDSKLDLLQTMDEHVAGVTALASASDGQFLLSCSADRTIVVREAFLRNEGDSRSIIFVMMRTITLKSSPLSMCLGADQDELLVSAADRSVYKYSIKSGQSGFGFKCSDSEGGEAAALSKIIYAHSLNGSPAIIGVSSGDKSIRLYSDFGSLIARDWGHTEGITDAALLESSDRDGGLPRTQLITVALDSTIFMWDTNAATPKELISEADEGLEGGAGNRLTPLAPPLRKVLSYSELSRFKREKSIDGDEVASPQAAVTPTQPPSPRRLKKKTSRTSIMSPPRLEPTFRPSFAHVASSTESVCRNLRAYRKKLANLPGDAVPPQLLRDLGAELKLTARALEERSRDSHTNGATMLKSMDRESDMRVDVLDKRIEGRADSGLRRKHLSAPPHPAPPPSRPAWSHL</sequence>
<evidence type="ECO:0000313" key="2">
    <source>
        <dbReference type="EMBL" id="KAF2479047.1"/>
    </source>
</evidence>
<proteinExistence type="predicted"/>
<dbReference type="InterPro" id="IPR036322">
    <property type="entry name" value="WD40_repeat_dom_sf"/>
</dbReference>
<dbReference type="OrthoDB" id="6252103at2759"/>
<dbReference type="InterPro" id="IPR015943">
    <property type="entry name" value="WD40/YVTN_repeat-like_dom_sf"/>
</dbReference>
<evidence type="ECO:0000313" key="3">
    <source>
        <dbReference type="Proteomes" id="UP000799767"/>
    </source>
</evidence>
<feature type="compositionally biased region" description="Basic and acidic residues" evidence="1">
    <location>
        <begin position="927"/>
        <end position="951"/>
    </location>
</feature>
<protein>
    <submittedName>
        <fullName evidence="2">WD40-repeat-containing domain protein</fullName>
    </submittedName>
</protein>
<dbReference type="PANTHER" id="PTHR45589">
    <property type="entry name" value="WD REPEAT DOMAIN 62, ISOFORM G"/>
    <property type="match status" value="1"/>
</dbReference>
<feature type="region of interest" description="Disordered" evidence="1">
    <location>
        <begin position="910"/>
        <end position="974"/>
    </location>
</feature>
<organism evidence="2 3">
    <name type="scientific">Neohortaea acidophila</name>
    <dbReference type="NCBI Taxonomy" id="245834"/>
    <lineage>
        <taxon>Eukaryota</taxon>
        <taxon>Fungi</taxon>
        <taxon>Dikarya</taxon>
        <taxon>Ascomycota</taxon>
        <taxon>Pezizomycotina</taxon>
        <taxon>Dothideomycetes</taxon>
        <taxon>Dothideomycetidae</taxon>
        <taxon>Mycosphaerellales</taxon>
        <taxon>Teratosphaeriaceae</taxon>
        <taxon>Neohortaea</taxon>
    </lineage>
</organism>
<dbReference type="PANTHER" id="PTHR45589:SF1">
    <property type="entry name" value="WD REPEAT DOMAIN 62, ISOFORM G"/>
    <property type="match status" value="1"/>
</dbReference>
<gene>
    <name evidence="2" type="ORF">BDY17DRAFT_257888</name>
</gene>
<reference evidence="2" key="1">
    <citation type="journal article" date="2020" name="Stud. Mycol.">
        <title>101 Dothideomycetes genomes: a test case for predicting lifestyles and emergence of pathogens.</title>
        <authorList>
            <person name="Haridas S."/>
            <person name="Albert R."/>
            <person name="Binder M."/>
            <person name="Bloem J."/>
            <person name="Labutti K."/>
            <person name="Salamov A."/>
            <person name="Andreopoulos B."/>
            <person name="Baker S."/>
            <person name="Barry K."/>
            <person name="Bills G."/>
            <person name="Bluhm B."/>
            <person name="Cannon C."/>
            <person name="Castanera R."/>
            <person name="Culley D."/>
            <person name="Daum C."/>
            <person name="Ezra D."/>
            <person name="Gonzalez J."/>
            <person name="Henrissat B."/>
            <person name="Kuo A."/>
            <person name="Liang C."/>
            <person name="Lipzen A."/>
            <person name="Lutzoni F."/>
            <person name="Magnuson J."/>
            <person name="Mondo S."/>
            <person name="Nolan M."/>
            <person name="Ohm R."/>
            <person name="Pangilinan J."/>
            <person name="Park H.-J."/>
            <person name="Ramirez L."/>
            <person name="Alfaro M."/>
            <person name="Sun H."/>
            <person name="Tritt A."/>
            <person name="Yoshinaga Y."/>
            <person name="Zwiers L.-H."/>
            <person name="Turgeon B."/>
            <person name="Goodwin S."/>
            <person name="Spatafora J."/>
            <person name="Crous P."/>
            <person name="Grigoriev I."/>
        </authorList>
    </citation>
    <scope>NUCLEOTIDE SEQUENCE</scope>
    <source>
        <strain evidence="2">CBS 113389</strain>
    </source>
</reference>
<evidence type="ECO:0000256" key="1">
    <source>
        <dbReference type="SAM" id="MobiDB-lite"/>
    </source>
</evidence>
<name>A0A6A6PIF6_9PEZI</name>
<feature type="compositionally biased region" description="Pro residues" evidence="1">
    <location>
        <begin position="959"/>
        <end position="968"/>
    </location>
</feature>
<dbReference type="InterPro" id="IPR052779">
    <property type="entry name" value="WDR62"/>
</dbReference>